<evidence type="ECO:0000313" key="18">
    <source>
        <dbReference type="Proteomes" id="UP001172155"/>
    </source>
</evidence>
<dbReference type="Gene3D" id="1.10.1370.10">
    <property type="entry name" value="Neurolysin, domain 3"/>
    <property type="match status" value="1"/>
</dbReference>
<dbReference type="EMBL" id="JAUKUD010000001">
    <property type="protein sequence ID" value="KAK0754198.1"/>
    <property type="molecule type" value="Genomic_DNA"/>
</dbReference>
<evidence type="ECO:0000256" key="11">
    <source>
        <dbReference type="ARBA" id="ARBA00023049"/>
    </source>
</evidence>
<keyword evidence="7 15" id="KW-0479">Metal-binding</keyword>
<evidence type="ECO:0000256" key="15">
    <source>
        <dbReference type="RuleBase" id="RU003435"/>
    </source>
</evidence>
<comment type="similarity">
    <text evidence="3 15">Belongs to the peptidase M3 family.</text>
</comment>
<keyword evidence="9 15" id="KW-0862">Zinc</keyword>
<dbReference type="InterPro" id="IPR024079">
    <property type="entry name" value="MetalloPept_cat_dom_sf"/>
</dbReference>
<evidence type="ECO:0000256" key="12">
    <source>
        <dbReference type="ARBA" id="ARBA00023128"/>
    </source>
</evidence>
<evidence type="ECO:0000256" key="2">
    <source>
        <dbReference type="ARBA" id="ARBA00004305"/>
    </source>
</evidence>
<evidence type="ECO:0000256" key="6">
    <source>
        <dbReference type="ARBA" id="ARBA00022670"/>
    </source>
</evidence>
<keyword evidence="11 15" id="KW-0482">Metalloprotease</keyword>
<dbReference type="InterPro" id="IPR024077">
    <property type="entry name" value="Neurolysin/TOP_dom2"/>
</dbReference>
<dbReference type="InterPro" id="IPR001567">
    <property type="entry name" value="Pept_M3A_M3B_dom"/>
</dbReference>
<evidence type="ECO:0000313" key="17">
    <source>
        <dbReference type="EMBL" id="KAK0754198.1"/>
    </source>
</evidence>
<keyword evidence="6 15" id="KW-0645">Protease</keyword>
<dbReference type="GO" id="GO:0006518">
    <property type="term" value="P:peptide metabolic process"/>
    <property type="evidence" value="ECO:0007669"/>
    <property type="project" value="TreeGrafter"/>
</dbReference>
<evidence type="ECO:0000256" key="8">
    <source>
        <dbReference type="ARBA" id="ARBA00022801"/>
    </source>
</evidence>
<comment type="caution">
    <text evidence="17">The sequence shown here is derived from an EMBL/GenBank/DDBJ whole genome shotgun (WGS) entry which is preliminary data.</text>
</comment>
<name>A0AA40KCI3_9PEZI</name>
<evidence type="ECO:0000256" key="3">
    <source>
        <dbReference type="ARBA" id="ARBA00006040"/>
    </source>
</evidence>
<evidence type="ECO:0000256" key="9">
    <source>
        <dbReference type="ARBA" id="ARBA00022833"/>
    </source>
</evidence>
<comment type="subcellular location">
    <subcellularLocation>
        <location evidence="2">Mitochondrion matrix</location>
    </subcellularLocation>
</comment>
<reference evidence="17" key="1">
    <citation type="submission" date="2023-06" db="EMBL/GenBank/DDBJ databases">
        <title>Genome-scale phylogeny and comparative genomics of the fungal order Sordariales.</title>
        <authorList>
            <consortium name="Lawrence Berkeley National Laboratory"/>
            <person name="Hensen N."/>
            <person name="Bonometti L."/>
            <person name="Westerberg I."/>
            <person name="Brannstrom I.O."/>
            <person name="Guillou S."/>
            <person name="Cros-Aarteil S."/>
            <person name="Calhoun S."/>
            <person name="Haridas S."/>
            <person name="Kuo A."/>
            <person name="Mondo S."/>
            <person name="Pangilinan J."/>
            <person name="Riley R."/>
            <person name="LaButti K."/>
            <person name="Andreopoulos B."/>
            <person name="Lipzen A."/>
            <person name="Chen C."/>
            <person name="Yanf M."/>
            <person name="Daum C."/>
            <person name="Ng V."/>
            <person name="Clum A."/>
            <person name="Steindorff A."/>
            <person name="Ohm R."/>
            <person name="Martin F."/>
            <person name="Silar P."/>
            <person name="Natvig D."/>
            <person name="Lalanne C."/>
            <person name="Gautier V."/>
            <person name="Ament-velasquez S.L."/>
            <person name="Kruys A."/>
            <person name="Hutchinson M.I."/>
            <person name="Powell A.J."/>
            <person name="Barry K."/>
            <person name="Miller A.N."/>
            <person name="Grigoriev I.V."/>
            <person name="Debuchy R."/>
            <person name="Gladieux P."/>
            <person name="Thoren M.H."/>
            <person name="Johannesson H."/>
        </authorList>
    </citation>
    <scope>NUCLEOTIDE SEQUENCE</scope>
    <source>
        <strain evidence="17">SMH3187-1</strain>
    </source>
</reference>
<comment type="function">
    <text evidence="13">Cleaves proteins, imported into the mitochondrion, to their mature size. While most mitochondrial precursor proteins are processed to the mature form in one step by mitochondrial processing peptidase (MPP), the sequential cleavage by MIP of an octapeptide after initial processing by MPP is a required step for a subgroup of nuclear-encoded precursor proteins destined for the matrix or the inner membrane.</text>
</comment>
<evidence type="ECO:0000259" key="16">
    <source>
        <dbReference type="Pfam" id="PF01432"/>
    </source>
</evidence>
<evidence type="ECO:0000256" key="7">
    <source>
        <dbReference type="ARBA" id="ARBA00022723"/>
    </source>
</evidence>
<keyword evidence="10" id="KW-0809">Transit peptide</keyword>
<gene>
    <name evidence="17" type="ORF">B0T18DRAFT_424621</name>
</gene>
<evidence type="ECO:0000256" key="13">
    <source>
        <dbReference type="ARBA" id="ARBA00025208"/>
    </source>
</evidence>
<evidence type="ECO:0000256" key="5">
    <source>
        <dbReference type="ARBA" id="ARBA00018046"/>
    </source>
</evidence>
<dbReference type="InterPro" id="IPR033851">
    <property type="entry name" value="M3A_MIP"/>
</dbReference>
<dbReference type="InterPro" id="IPR045090">
    <property type="entry name" value="Pept_M3A_M3B"/>
</dbReference>
<organism evidence="17 18">
    <name type="scientific">Schizothecium vesticola</name>
    <dbReference type="NCBI Taxonomy" id="314040"/>
    <lineage>
        <taxon>Eukaryota</taxon>
        <taxon>Fungi</taxon>
        <taxon>Dikarya</taxon>
        <taxon>Ascomycota</taxon>
        <taxon>Pezizomycotina</taxon>
        <taxon>Sordariomycetes</taxon>
        <taxon>Sordariomycetidae</taxon>
        <taxon>Sordariales</taxon>
        <taxon>Schizotheciaceae</taxon>
        <taxon>Schizothecium</taxon>
    </lineage>
</organism>
<keyword evidence="8 15" id="KW-0378">Hydrolase</keyword>
<feature type="domain" description="Peptidase M3A/M3B catalytic" evidence="16">
    <location>
        <begin position="291"/>
        <end position="790"/>
    </location>
</feature>
<dbReference type="SUPFAM" id="SSF55486">
    <property type="entry name" value="Metalloproteases ('zincins'), catalytic domain"/>
    <property type="match status" value="1"/>
</dbReference>
<dbReference type="GO" id="GO:0046872">
    <property type="term" value="F:metal ion binding"/>
    <property type="evidence" value="ECO:0007669"/>
    <property type="project" value="UniProtKB-UniRule"/>
</dbReference>
<keyword evidence="18" id="KW-1185">Reference proteome</keyword>
<dbReference type="CDD" id="cd06457">
    <property type="entry name" value="M3A_MIP"/>
    <property type="match status" value="1"/>
</dbReference>
<accession>A0AA40KCI3</accession>
<dbReference type="PANTHER" id="PTHR11804:SF79">
    <property type="entry name" value="MITOCHONDRIAL INTERMEDIATE PEPTIDASE"/>
    <property type="match status" value="1"/>
</dbReference>
<dbReference type="EC" id="3.4.24.59" evidence="4"/>
<comment type="cofactor">
    <cofactor evidence="15">
        <name>Zn(2+)</name>
        <dbReference type="ChEBI" id="CHEBI:29105"/>
    </cofactor>
    <text evidence="15">Binds 1 zinc ion.</text>
</comment>
<dbReference type="GO" id="GO:0005759">
    <property type="term" value="C:mitochondrial matrix"/>
    <property type="evidence" value="ECO:0007669"/>
    <property type="project" value="UniProtKB-SubCell"/>
</dbReference>
<evidence type="ECO:0000256" key="14">
    <source>
        <dbReference type="ARBA" id="ARBA00032470"/>
    </source>
</evidence>
<evidence type="ECO:0000256" key="10">
    <source>
        <dbReference type="ARBA" id="ARBA00022946"/>
    </source>
</evidence>
<proteinExistence type="inferred from homology"/>
<comment type="catalytic activity">
    <reaction evidence="1">
        <text>Release of an N-terminal octapeptide as second stage of processing of some proteins imported into the mitochondrion.</text>
        <dbReference type="EC" id="3.4.24.59"/>
    </reaction>
</comment>
<sequence>MLSALRPRPWVCRSCLVRRAAPVRQRRWLTSAVTSGATKPSEFPSSAAVRTRDNSEQVDFLRHIFDSPLAWKSFNEGPMGHNVGLFRNRYLTAPQGFIEFAHVNLERARAIVDKVLGASTRDEYRAMVRDLDRLSDILCRVLDMADFVRVTHPDRSTQRAASEAWEMVYTYMNELNTMTGLNDQLGRAMADPQVTATWSDEEKMVAEVLKLDFAKSAVNLPKSARDRFVRLSSAISRVGSEFVQDMAPEVPFLMLPSSQLLGMDPVEARALTKRGLVYLPTLSAEATGALRTVHDEAARKRIYYVSRTASKRSVQQLEELMTLRAELAKLSGFESYGHLALRDRMMAKTPEAVVEFLQALTKSVAPRVKVERERLLEQKRTHHPGATSLEPWDKEYYAEAVRRASKMTAQRPGGSLSAYFSLGTVMQGISSLLTRLYGIKLVPRPTSHGETWHPDVRRLDVVSDTDGHIAVLYCDLFYRPDKSPNPAHFTLRCSREISASELAEFHAQATPSLTPELAATDGMAYSRSGGAGAGGAVKQLPTIALVCDFPQATPHQPRGRGPAAAAAPTLLSFFQLETLFHEMGHAVHSLLARTSFQNVSGTRCATDLAELPSTLMEYFAANPAVLALFARHHETGEPLPYALLADKLRQARAFEASDTESQIVLAMLDQRLHSSLASGAFDSTAVFHALQRQFGSGPPDPPGTRWQGFFGHLSGYGSTYYSYLFDRVLAQRVWNVVFKGGEGTEAIRRENGERLKEGLLKWGGGRDPWACMADVLRDERLEGGGERAMALVGSWGSSSTGKPNLDDTAAQRRHSHRRNIALQLAALNALTYLSLIEKYIQLRHTTSRDYERFEKLITDREIHLSDFLVHRSDLAFDIELSEYINNLSVEDINLSISGEATAQYYESLIDGYHRMYRASTAHCTLVQKANNMNIPQRFDYCGDNYQEYVAAVFEEHQTNRKRLKTALNRAGQLLSAIRTAMANESLDHATLARLKLKLIALQVDYPEAYQAVHGGSQRDLFDPGADQWWYEPYLPNIPAKCA</sequence>
<dbReference type="Pfam" id="PF01432">
    <property type="entry name" value="Peptidase_M3"/>
    <property type="match status" value="1"/>
</dbReference>
<dbReference type="GO" id="GO:0006627">
    <property type="term" value="P:protein processing involved in protein targeting to mitochondrion"/>
    <property type="evidence" value="ECO:0007669"/>
    <property type="project" value="TreeGrafter"/>
</dbReference>
<dbReference type="Gene3D" id="3.40.390.10">
    <property type="entry name" value="Collagenase (Catalytic Domain)"/>
    <property type="match status" value="1"/>
</dbReference>
<keyword evidence="12" id="KW-0496">Mitochondrion</keyword>
<dbReference type="GO" id="GO:0004222">
    <property type="term" value="F:metalloendopeptidase activity"/>
    <property type="evidence" value="ECO:0007669"/>
    <property type="project" value="UniProtKB-EC"/>
</dbReference>
<protein>
    <recommendedName>
        <fullName evidence="5">Mitochondrial intermediate peptidase</fullName>
        <ecNumber evidence="4">3.4.24.59</ecNumber>
    </recommendedName>
    <alternativeName>
        <fullName evidence="14">Octapeptidyl aminopeptidase</fullName>
    </alternativeName>
</protein>
<dbReference type="Proteomes" id="UP001172155">
    <property type="component" value="Unassembled WGS sequence"/>
</dbReference>
<evidence type="ECO:0000256" key="1">
    <source>
        <dbReference type="ARBA" id="ARBA00000436"/>
    </source>
</evidence>
<evidence type="ECO:0000256" key="4">
    <source>
        <dbReference type="ARBA" id="ARBA00012441"/>
    </source>
</evidence>
<dbReference type="PANTHER" id="PTHR11804">
    <property type="entry name" value="PROTEASE M3 THIMET OLIGOPEPTIDASE-RELATED"/>
    <property type="match status" value="1"/>
</dbReference>
<dbReference type="AlphaFoldDB" id="A0AA40KCI3"/>